<feature type="non-terminal residue" evidence="1">
    <location>
        <position position="1"/>
    </location>
</feature>
<dbReference type="AlphaFoldDB" id="A0A9N9H878"/>
<keyword evidence="2" id="KW-1185">Reference proteome</keyword>
<comment type="caution">
    <text evidence="1">The sequence shown here is derived from an EMBL/GenBank/DDBJ whole genome shotgun (WGS) entry which is preliminary data.</text>
</comment>
<protein>
    <submittedName>
        <fullName evidence="1">6851_t:CDS:1</fullName>
    </submittedName>
</protein>
<dbReference type="Proteomes" id="UP000789739">
    <property type="component" value="Unassembled WGS sequence"/>
</dbReference>
<dbReference type="EMBL" id="CAJVPI010004027">
    <property type="protein sequence ID" value="CAG8664418.1"/>
    <property type="molecule type" value="Genomic_DNA"/>
</dbReference>
<accession>A0A9N9H878</accession>
<evidence type="ECO:0000313" key="2">
    <source>
        <dbReference type="Proteomes" id="UP000789739"/>
    </source>
</evidence>
<proteinExistence type="predicted"/>
<evidence type="ECO:0000313" key="1">
    <source>
        <dbReference type="EMBL" id="CAG8664418.1"/>
    </source>
</evidence>
<gene>
    <name evidence="1" type="ORF">PBRASI_LOCUS10965</name>
</gene>
<sequence>VPYHRKTNDWILVAIDPGVRTPFVTYSPEEIGKNDAWRLGLQRKMARLRESFERSGIGASHLVLVTLCIPAAAETQGRGNRRDGNHPGPAAIVGTYGRRDRDVNRSFLRALLDGAIHMWM</sequence>
<organism evidence="1 2">
    <name type="scientific">Paraglomus brasilianum</name>
    <dbReference type="NCBI Taxonomy" id="144538"/>
    <lineage>
        <taxon>Eukaryota</taxon>
        <taxon>Fungi</taxon>
        <taxon>Fungi incertae sedis</taxon>
        <taxon>Mucoromycota</taxon>
        <taxon>Glomeromycotina</taxon>
        <taxon>Glomeromycetes</taxon>
        <taxon>Paraglomerales</taxon>
        <taxon>Paraglomeraceae</taxon>
        <taxon>Paraglomus</taxon>
    </lineage>
</organism>
<reference evidence="1" key="1">
    <citation type="submission" date="2021-06" db="EMBL/GenBank/DDBJ databases">
        <authorList>
            <person name="Kallberg Y."/>
            <person name="Tangrot J."/>
            <person name="Rosling A."/>
        </authorList>
    </citation>
    <scope>NUCLEOTIDE SEQUENCE</scope>
    <source>
        <strain evidence="1">BR232B</strain>
    </source>
</reference>
<name>A0A9N9H878_9GLOM</name>